<dbReference type="GO" id="GO:0003924">
    <property type="term" value="F:GTPase activity"/>
    <property type="evidence" value="ECO:0007669"/>
    <property type="project" value="InterPro"/>
</dbReference>
<name>A0AAD6IZA8_DREDA</name>
<protein>
    <recommendedName>
        <fullName evidence="2">Tr-type G domain-containing protein</fullName>
    </recommendedName>
</protein>
<keyword evidence="4" id="KW-1185">Reference proteome</keyword>
<feature type="region of interest" description="Disordered" evidence="1">
    <location>
        <begin position="549"/>
        <end position="583"/>
    </location>
</feature>
<sequence>MSSLFTFNHSPSPPSSPWNSALSTPIPAANSDGSGNARAATPTLVLSGPNKTKANGIQSLASEPQEGSTEYKLSLLHPNPLRLQHLTTQLLWRLQQSCPSHNTAGLVPPPVSIFENEEGDEQISSRAVDKAYYATLLQDSQGCFYEIGVADDGKLLGLAEEDLETSLNTLRTMADALGCMVEVVRRVNVANTTTEDGNTVPLWAAEALVRPCQITAAQATGKDTLPDATKSIPQVRITLTGPTNAGKSSLLGTLTSSTLDNGRGKSRLSLLKHRHEVATGVTSSIASELLGFTATGEMINYHSGNVGSWMDIHAIVGSSAADLKDGQDNLARTVFLLDSAGLFKYRRTAIRGLMGWAPHYTAIVMASDIELPDTAIGPAFEYLMLCLKLKLRFFLLITKLDLASNAGLRKLCRLAFEVIREAGKEPKVVQGGADEMTKFLTSNHDAVLDGSVVPVLLVSSVTGKGIDTFQTLIGRLPIPPPEKPPIATDEEDSSETSANLKPLFHIEDVFETNSTLVETVLGGHVKYGQINMGDKLFLGPFPSLSNSRPTTPASSFAEHSGKYLSRSPNMSPGRAAINNPTPEETGEWKAVKVVSIRKSRLPVGSLMAGEVGTIGLCQWSEVPAPEVPMTGPSSGPSHSAITRLLSSERLSPPPPTVHAPQPTAPHRGSLQKSVSFANTLDVPHSTHVGLSGDRRLRKGMVLLPCSGSVTAQPRISTGFSAEFDVTEERGGIPLSIGAHAIVYFGSVRTSVRVLDRVLVSSGDTEDTEDRSAEDGGGLFGFDEEDDEVADGGQQKVGAGTVRYSFGFTATVEWIEEGTTVLVTDSGRQGGAVGVGDVGLGLDAAMCGRISLFPSIDAAILAPQKRPIPALERPAATGPSAEVSTGWNRSSTGVDASDPVKNPANLLGPIRNIHNKRHNFPLAHSEILVGPTFPASYAQKLWKFYGDDAVDAPNLVYGYVTTNSSSCRPFYYSCDRATYLEFCNFSGKKYNLERRKVWEWTNVMLGSRMASITENGATFLDPSIQFDTPDLKSHPVTLVPQLSLYDRNLVAYTFKSDSPEVGIALYYNSPLATDQAWLDHFKLRCEDPPLDDEKWIDEP</sequence>
<feature type="region of interest" description="Disordered" evidence="1">
    <location>
        <begin position="647"/>
        <end position="670"/>
    </location>
</feature>
<gene>
    <name evidence="3" type="ORF">Dda_3727</name>
</gene>
<comment type="caution">
    <text evidence="3">The sequence shown here is derived from an EMBL/GenBank/DDBJ whole genome shotgun (WGS) entry which is preliminary data.</text>
</comment>
<dbReference type="AlphaFoldDB" id="A0AAD6IZA8"/>
<dbReference type="InterPro" id="IPR000795">
    <property type="entry name" value="T_Tr_GTP-bd_dom"/>
</dbReference>
<dbReference type="InterPro" id="IPR050055">
    <property type="entry name" value="EF-Tu_GTPase"/>
</dbReference>
<dbReference type="InterPro" id="IPR027417">
    <property type="entry name" value="P-loop_NTPase"/>
</dbReference>
<dbReference type="GO" id="GO:0003746">
    <property type="term" value="F:translation elongation factor activity"/>
    <property type="evidence" value="ECO:0007669"/>
    <property type="project" value="TreeGrafter"/>
</dbReference>
<feature type="region of interest" description="Disordered" evidence="1">
    <location>
        <begin position="762"/>
        <end position="792"/>
    </location>
</feature>
<dbReference type="PANTHER" id="PTHR43721:SF30">
    <property type="entry name" value="TR-TYPE G DOMAIN-CONTAINING PROTEIN"/>
    <property type="match status" value="1"/>
</dbReference>
<dbReference type="EMBL" id="JAQGDS010000004">
    <property type="protein sequence ID" value="KAJ6261062.1"/>
    <property type="molecule type" value="Genomic_DNA"/>
</dbReference>
<dbReference type="GO" id="GO:0005525">
    <property type="term" value="F:GTP binding"/>
    <property type="evidence" value="ECO:0007669"/>
    <property type="project" value="InterPro"/>
</dbReference>
<dbReference type="Gene3D" id="3.40.50.300">
    <property type="entry name" value="P-loop containing nucleotide triphosphate hydrolases"/>
    <property type="match status" value="1"/>
</dbReference>
<evidence type="ECO:0000259" key="2">
    <source>
        <dbReference type="Pfam" id="PF00009"/>
    </source>
</evidence>
<dbReference type="PANTHER" id="PTHR43721">
    <property type="entry name" value="ELONGATION FACTOR TU-RELATED"/>
    <property type="match status" value="1"/>
</dbReference>
<feature type="domain" description="Tr-type G" evidence="2">
    <location>
        <begin position="236"/>
        <end position="472"/>
    </location>
</feature>
<accession>A0AAD6IZA8</accession>
<organism evidence="3 4">
    <name type="scientific">Drechslerella dactyloides</name>
    <name type="common">Nematode-trapping fungus</name>
    <name type="synonym">Arthrobotrys dactyloides</name>
    <dbReference type="NCBI Taxonomy" id="74499"/>
    <lineage>
        <taxon>Eukaryota</taxon>
        <taxon>Fungi</taxon>
        <taxon>Dikarya</taxon>
        <taxon>Ascomycota</taxon>
        <taxon>Pezizomycotina</taxon>
        <taxon>Orbiliomycetes</taxon>
        <taxon>Orbiliales</taxon>
        <taxon>Orbiliaceae</taxon>
        <taxon>Drechslerella</taxon>
    </lineage>
</organism>
<evidence type="ECO:0000256" key="1">
    <source>
        <dbReference type="SAM" id="MobiDB-lite"/>
    </source>
</evidence>
<proteinExistence type="predicted"/>
<feature type="region of interest" description="Disordered" evidence="1">
    <location>
        <begin position="871"/>
        <end position="894"/>
    </location>
</feature>
<dbReference type="Proteomes" id="UP001221413">
    <property type="component" value="Unassembled WGS sequence"/>
</dbReference>
<feature type="compositionally biased region" description="Polar residues" evidence="1">
    <location>
        <begin position="881"/>
        <end position="893"/>
    </location>
</feature>
<dbReference type="SUPFAM" id="SSF52540">
    <property type="entry name" value="P-loop containing nucleoside triphosphate hydrolases"/>
    <property type="match status" value="1"/>
</dbReference>
<evidence type="ECO:0000313" key="4">
    <source>
        <dbReference type="Proteomes" id="UP001221413"/>
    </source>
</evidence>
<evidence type="ECO:0000313" key="3">
    <source>
        <dbReference type="EMBL" id="KAJ6261062.1"/>
    </source>
</evidence>
<reference evidence="3" key="1">
    <citation type="submission" date="2023-01" db="EMBL/GenBank/DDBJ databases">
        <title>The chitinases involved in constricting ring structure development in the nematode-trapping fungus Drechslerella dactyloides.</title>
        <authorList>
            <person name="Wang R."/>
            <person name="Zhang L."/>
            <person name="Tang P."/>
            <person name="Li S."/>
            <person name="Liang L."/>
        </authorList>
    </citation>
    <scope>NUCLEOTIDE SEQUENCE</scope>
    <source>
        <strain evidence="3">YMF1.00031</strain>
    </source>
</reference>
<feature type="region of interest" description="Disordered" evidence="1">
    <location>
        <begin position="1"/>
        <end position="51"/>
    </location>
</feature>
<dbReference type="Pfam" id="PF00009">
    <property type="entry name" value="GTP_EFTU"/>
    <property type="match status" value="1"/>
</dbReference>